<accession>A0A098LM30</accession>
<keyword evidence="2" id="KW-1185">Reference proteome</keyword>
<reference evidence="1 2" key="1">
    <citation type="submission" date="2014-09" db="EMBL/GenBank/DDBJ databases">
        <title>Sporocytophaga myxococcoides PG-01 genome sequencing.</title>
        <authorList>
            <person name="Liu L."/>
            <person name="Gao P.J."/>
            <person name="Chen G.J."/>
            <person name="Wang L.S."/>
        </authorList>
    </citation>
    <scope>NUCLEOTIDE SEQUENCE [LARGE SCALE GENOMIC DNA]</scope>
    <source>
        <strain evidence="1 2">PG-01</strain>
    </source>
</reference>
<dbReference type="eggNOG" id="ENOG5033F4Y">
    <property type="taxonomic scope" value="Bacteria"/>
</dbReference>
<dbReference type="RefSeq" id="WP_045468707.1">
    <property type="nucleotide sequence ID" value="NZ_BBLT01000012.1"/>
</dbReference>
<proteinExistence type="predicted"/>
<protein>
    <submittedName>
        <fullName evidence="1">Uncharacterized protein</fullName>
    </submittedName>
</protein>
<evidence type="ECO:0000313" key="1">
    <source>
        <dbReference type="EMBL" id="GAL87387.1"/>
    </source>
</evidence>
<name>A0A098LM30_9BACT</name>
<dbReference type="OrthoDB" id="1493425at2"/>
<evidence type="ECO:0000313" key="2">
    <source>
        <dbReference type="Proteomes" id="UP000030185"/>
    </source>
</evidence>
<gene>
    <name evidence="1" type="ORF">MYP_4617</name>
</gene>
<dbReference type="EMBL" id="BBLT01000012">
    <property type="protein sequence ID" value="GAL87387.1"/>
    <property type="molecule type" value="Genomic_DNA"/>
</dbReference>
<dbReference type="AlphaFoldDB" id="A0A098LM30"/>
<dbReference type="Proteomes" id="UP000030185">
    <property type="component" value="Unassembled WGS sequence"/>
</dbReference>
<sequence length="223" mass="25912">MNKTIGILIFTLVTISSRAEYIGYHIKFTIETKKGETRIGFVYVPSAYLDMDSIENTNYLKYALDQSWDDRSNKDSLFYFKERIKYQYQEVGDTQGEEREIYSLSNKQSISYQDIKLIRIIEMQDFTYLTGVSSPLSVTDIPWISKKPLQGYAFSGYLCYYQVFVHVKSKKIEGIIKRLTAKQKSIESIDVNHENGDGVDEELWEIIKELYGEKVVVITECTC</sequence>
<comment type="caution">
    <text evidence="1">The sequence shown here is derived from an EMBL/GenBank/DDBJ whole genome shotgun (WGS) entry which is preliminary data.</text>
</comment>
<dbReference type="STRING" id="153721.MYP_4617"/>
<organism evidence="1 2">
    <name type="scientific">Sporocytophaga myxococcoides</name>
    <dbReference type="NCBI Taxonomy" id="153721"/>
    <lineage>
        <taxon>Bacteria</taxon>
        <taxon>Pseudomonadati</taxon>
        <taxon>Bacteroidota</taxon>
        <taxon>Cytophagia</taxon>
        <taxon>Cytophagales</taxon>
        <taxon>Cytophagaceae</taxon>
        <taxon>Sporocytophaga</taxon>
    </lineage>
</organism>